<dbReference type="Proteomes" id="UP001458880">
    <property type="component" value="Unassembled WGS sequence"/>
</dbReference>
<dbReference type="Gene3D" id="3.30.160.60">
    <property type="entry name" value="Classic Zinc Finger"/>
    <property type="match status" value="1"/>
</dbReference>
<dbReference type="GO" id="GO:0005634">
    <property type="term" value="C:nucleus"/>
    <property type="evidence" value="ECO:0007669"/>
    <property type="project" value="UniProtKB-SubCell"/>
</dbReference>
<comment type="subcellular location">
    <subcellularLocation>
        <location evidence="1">Nucleus</location>
    </subcellularLocation>
</comment>
<dbReference type="Pfam" id="PF00096">
    <property type="entry name" value="zf-C2H2"/>
    <property type="match status" value="1"/>
</dbReference>
<evidence type="ECO:0000259" key="12">
    <source>
        <dbReference type="PROSITE" id="PS50157"/>
    </source>
</evidence>
<comment type="similarity">
    <text evidence="2">Belongs to the krueppel C2H2-type zinc-finger protein family.</text>
</comment>
<sequence>MFKRNFSVESVLCRSGQDKARIFRPWDNKEAQDSTISTTTIENCEKIEEKEMLKREEEPIIKDQGEDIKQSSPFKDLGTILEGYQPNPADIIQINLAHSLGLAPNDPLLLETLTQGYALEEYARVLSQEHQSKILNRKQRPKKYKCPHCDVGFSNNGQLKGHIRIHTDLICPPILALHPLFVSETCFWQSCTSTTTKLRMKDTASWVSRSLELIDESDRLTPYELFGTVFSVVWNNTFIDTWRGARERKVKKIDRAKRLKSTKRLLGGLSNVEVQIYPLIDEALIRWFKQCRSANLPVNGPLLMQRAEEFGSLFGDTNFKCSNGWLERFKRRHSITFGKVSGEAKSVNMTEAETWLNEVWPKLRQDYEDSEIYNGDNFFQIRL</sequence>
<evidence type="ECO:0000313" key="15">
    <source>
        <dbReference type="Proteomes" id="UP001458880"/>
    </source>
</evidence>
<gene>
    <name evidence="14" type="ORF">QE152_g17970</name>
</gene>
<dbReference type="PROSITE" id="PS00028">
    <property type="entry name" value="ZINC_FINGER_C2H2_1"/>
    <property type="match status" value="1"/>
</dbReference>
<comment type="caution">
    <text evidence="14">The sequence shown here is derived from an EMBL/GenBank/DDBJ whole genome shotgun (WGS) entry which is preliminary data.</text>
</comment>
<accession>A0AAW1L5E8</accession>
<dbReference type="InterPro" id="IPR013087">
    <property type="entry name" value="Znf_C2H2_type"/>
</dbReference>
<dbReference type="InterPro" id="IPR009057">
    <property type="entry name" value="Homeodomain-like_sf"/>
</dbReference>
<keyword evidence="8 14" id="KW-0238">DNA-binding</keyword>
<keyword evidence="7" id="KW-0805">Transcription regulation</keyword>
<dbReference type="InterPro" id="IPR050863">
    <property type="entry name" value="CenT-Element_Derived"/>
</dbReference>
<evidence type="ECO:0000256" key="6">
    <source>
        <dbReference type="ARBA" id="ARBA00022833"/>
    </source>
</evidence>
<dbReference type="InterPro" id="IPR036236">
    <property type="entry name" value="Znf_C2H2_sf"/>
</dbReference>
<dbReference type="SUPFAM" id="SSF57667">
    <property type="entry name" value="beta-beta-alpha zinc fingers"/>
    <property type="match status" value="1"/>
</dbReference>
<keyword evidence="10" id="KW-0539">Nucleus</keyword>
<proteinExistence type="inferred from homology"/>
<dbReference type="AlphaFoldDB" id="A0AAW1L5E8"/>
<dbReference type="EMBL" id="JASPKY010000170">
    <property type="protein sequence ID" value="KAK9728426.1"/>
    <property type="molecule type" value="Genomic_DNA"/>
</dbReference>
<keyword evidence="4" id="KW-0677">Repeat</keyword>
<evidence type="ECO:0000256" key="3">
    <source>
        <dbReference type="ARBA" id="ARBA00022723"/>
    </source>
</evidence>
<keyword evidence="6" id="KW-0862">Zinc</keyword>
<dbReference type="PROSITE" id="PS50157">
    <property type="entry name" value="ZINC_FINGER_C2H2_2"/>
    <property type="match status" value="1"/>
</dbReference>
<keyword evidence="9" id="KW-0804">Transcription</keyword>
<organism evidence="14 15">
    <name type="scientific">Popillia japonica</name>
    <name type="common">Japanese beetle</name>
    <dbReference type="NCBI Taxonomy" id="7064"/>
    <lineage>
        <taxon>Eukaryota</taxon>
        <taxon>Metazoa</taxon>
        <taxon>Ecdysozoa</taxon>
        <taxon>Arthropoda</taxon>
        <taxon>Hexapoda</taxon>
        <taxon>Insecta</taxon>
        <taxon>Pterygota</taxon>
        <taxon>Neoptera</taxon>
        <taxon>Endopterygota</taxon>
        <taxon>Coleoptera</taxon>
        <taxon>Polyphaga</taxon>
        <taxon>Scarabaeiformia</taxon>
        <taxon>Scarabaeidae</taxon>
        <taxon>Rutelinae</taxon>
        <taxon>Popillia</taxon>
    </lineage>
</organism>
<feature type="domain" description="HTH CENPB-type" evidence="13">
    <location>
        <begin position="268"/>
        <end position="339"/>
    </location>
</feature>
<evidence type="ECO:0000256" key="11">
    <source>
        <dbReference type="PROSITE-ProRule" id="PRU00042"/>
    </source>
</evidence>
<dbReference type="PROSITE" id="PS51253">
    <property type="entry name" value="HTH_CENPB"/>
    <property type="match status" value="1"/>
</dbReference>
<evidence type="ECO:0000313" key="14">
    <source>
        <dbReference type="EMBL" id="KAK9728426.1"/>
    </source>
</evidence>
<keyword evidence="3" id="KW-0479">Metal-binding</keyword>
<dbReference type="FunFam" id="3.30.160.60:FF:000075">
    <property type="entry name" value="Putative zinc finger protein 536"/>
    <property type="match status" value="1"/>
</dbReference>
<keyword evidence="5 11" id="KW-0863">Zinc-finger</keyword>
<dbReference type="SMART" id="SM00674">
    <property type="entry name" value="CENPB"/>
    <property type="match status" value="1"/>
</dbReference>
<dbReference type="GO" id="GO:0003677">
    <property type="term" value="F:DNA binding"/>
    <property type="evidence" value="ECO:0007669"/>
    <property type="project" value="UniProtKB-KW"/>
</dbReference>
<evidence type="ECO:0000259" key="13">
    <source>
        <dbReference type="PROSITE" id="PS51253"/>
    </source>
</evidence>
<evidence type="ECO:0000256" key="9">
    <source>
        <dbReference type="ARBA" id="ARBA00023163"/>
    </source>
</evidence>
<evidence type="ECO:0000256" key="5">
    <source>
        <dbReference type="ARBA" id="ARBA00022771"/>
    </source>
</evidence>
<evidence type="ECO:0000256" key="2">
    <source>
        <dbReference type="ARBA" id="ARBA00006991"/>
    </source>
</evidence>
<dbReference type="SMART" id="SM00355">
    <property type="entry name" value="ZnF_C2H2"/>
    <property type="match status" value="1"/>
</dbReference>
<evidence type="ECO:0000256" key="1">
    <source>
        <dbReference type="ARBA" id="ARBA00004123"/>
    </source>
</evidence>
<dbReference type="GO" id="GO:0008270">
    <property type="term" value="F:zinc ion binding"/>
    <property type="evidence" value="ECO:0007669"/>
    <property type="project" value="UniProtKB-KW"/>
</dbReference>
<protein>
    <submittedName>
        <fullName evidence="14">Tc5 transposase DNA-binding domain</fullName>
    </submittedName>
</protein>
<dbReference type="PANTHER" id="PTHR19303">
    <property type="entry name" value="TRANSPOSON"/>
    <property type="match status" value="1"/>
</dbReference>
<feature type="domain" description="C2H2-type" evidence="12">
    <location>
        <begin position="144"/>
        <end position="167"/>
    </location>
</feature>
<dbReference type="Gene3D" id="1.10.10.60">
    <property type="entry name" value="Homeodomain-like"/>
    <property type="match status" value="1"/>
</dbReference>
<dbReference type="SUPFAM" id="SSF46689">
    <property type="entry name" value="Homeodomain-like"/>
    <property type="match status" value="1"/>
</dbReference>
<evidence type="ECO:0000256" key="4">
    <source>
        <dbReference type="ARBA" id="ARBA00022737"/>
    </source>
</evidence>
<evidence type="ECO:0000256" key="8">
    <source>
        <dbReference type="ARBA" id="ARBA00023125"/>
    </source>
</evidence>
<evidence type="ECO:0000256" key="7">
    <source>
        <dbReference type="ARBA" id="ARBA00023015"/>
    </source>
</evidence>
<keyword evidence="15" id="KW-1185">Reference proteome</keyword>
<evidence type="ECO:0000256" key="10">
    <source>
        <dbReference type="ARBA" id="ARBA00023242"/>
    </source>
</evidence>
<reference evidence="14 15" key="1">
    <citation type="journal article" date="2024" name="BMC Genomics">
        <title>De novo assembly and annotation of Popillia japonica's genome with initial clues to its potential as an invasive pest.</title>
        <authorList>
            <person name="Cucini C."/>
            <person name="Boschi S."/>
            <person name="Funari R."/>
            <person name="Cardaioli E."/>
            <person name="Iannotti N."/>
            <person name="Marturano G."/>
            <person name="Paoli F."/>
            <person name="Bruttini M."/>
            <person name="Carapelli A."/>
            <person name="Frati F."/>
            <person name="Nardi F."/>
        </authorList>
    </citation>
    <scope>NUCLEOTIDE SEQUENCE [LARGE SCALE GENOMIC DNA]</scope>
    <source>
        <strain evidence="14">DMR45628</strain>
    </source>
</reference>
<dbReference type="Pfam" id="PF03221">
    <property type="entry name" value="HTH_Tnp_Tc5"/>
    <property type="match status" value="1"/>
</dbReference>
<name>A0AAW1L5E8_POPJA</name>
<dbReference type="InterPro" id="IPR006600">
    <property type="entry name" value="HTH_CenpB_DNA-bd_dom"/>
</dbReference>
<dbReference type="PANTHER" id="PTHR19303:SF73">
    <property type="entry name" value="PROTEIN PDC2"/>
    <property type="match status" value="1"/>
</dbReference>